<dbReference type="Proteomes" id="UP000000263">
    <property type="component" value="Chromosome"/>
</dbReference>
<dbReference type="EMBL" id="CP000804">
    <property type="protein sequence ID" value="ABU58434.1"/>
    <property type="molecule type" value="Genomic_DNA"/>
</dbReference>
<gene>
    <name evidence="2" type="ordered locus">Rcas_2351</name>
</gene>
<evidence type="ECO:0000313" key="2">
    <source>
        <dbReference type="EMBL" id="ABU58434.1"/>
    </source>
</evidence>
<dbReference type="AlphaFoldDB" id="A7NLN8"/>
<sequence>MRSLVTTDTNSRCTSGMVTPRRFLAALGMTRRGARNDPRAASSIVMGITPRLVSLAPRAPRPAPRTSSLAPRPSHTNSL</sequence>
<keyword evidence="3" id="KW-1185">Reference proteome</keyword>
<evidence type="ECO:0000256" key="1">
    <source>
        <dbReference type="SAM" id="MobiDB-lite"/>
    </source>
</evidence>
<name>A7NLN8_ROSCS</name>
<feature type="region of interest" description="Disordered" evidence="1">
    <location>
        <begin position="55"/>
        <end position="79"/>
    </location>
</feature>
<accession>A7NLN8</accession>
<evidence type="ECO:0000313" key="3">
    <source>
        <dbReference type="Proteomes" id="UP000000263"/>
    </source>
</evidence>
<protein>
    <submittedName>
        <fullName evidence="2">Uncharacterized protein</fullName>
    </submittedName>
</protein>
<proteinExistence type="predicted"/>
<reference evidence="2 3" key="1">
    <citation type="submission" date="2007-08" db="EMBL/GenBank/DDBJ databases">
        <title>Complete sequence of Roseiflexus castenholzii DSM 13941.</title>
        <authorList>
            <consortium name="US DOE Joint Genome Institute"/>
            <person name="Copeland A."/>
            <person name="Lucas S."/>
            <person name="Lapidus A."/>
            <person name="Barry K."/>
            <person name="Glavina del Rio T."/>
            <person name="Dalin E."/>
            <person name="Tice H."/>
            <person name="Pitluck S."/>
            <person name="Thompson L.S."/>
            <person name="Brettin T."/>
            <person name="Bruce D."/>
            <person name="Detter J.C."/>
            <person name="Han C."/>
            <person name="Tapia R."/>
            <person name="Schmutz J."/>
            <person name="Larimer F."/>
            <person name="Land M."/>
            <person name="Hauser L."/>
            <person name="Kyrpides N."/>
            <person name="Mikhailova N."/>
            <person name="Bryant D.A."/>
            <person name="Hanada S."/>
            <person name="Tsukatani Y."/>
            <person name="Richardson P."/>
        </authorList>
    </citation>
    <scope>NUCLEOTIDE SEQUENCE [LARGE SCALE GENOMIC DNA]</scope>
    <source>
        <strain evidence="3">DSM 13941 / HLO8</strain>
    </source>
</reference>
<dbReference type="KEGG" id="rca:Rcas_2351"/>
<dbReference type="HOGENOM" id="CLU_2603812_0_0_0"/>
<organism evidence="2 3">
    <name type="scientific">Roseiflexus castenholzii (strain DSM 13941 / HLO8)</name>
    <dbReference type="NCBI Taxonomy" id="383372"/>
    <lineage>
        <taxon>Bacteria</taxon>
        <taxon>Bacillati</taxon>
        <taxon>Chloroflexota</taxon>
        <taxon>Chloroflexia</taxon>
        <taxon>Chloroflexales</taxon>
        <taxon>Roseiflexineae</taxon>
        <taxon>Roseiflexaceae</taxon>
        <taxon>Roseiflexus</taxon>
    </lineage>
</organism>